<keyword evidence="4" id="KW-1185">Reference proteome</keyword>
<dbReference type="SUPFAM" id="SSF55811">
    <property type="entry name" value="Nudix"/>
    <property type="match status" value="1"/>
</dbReference>
<gene>
    <name evidence="3" type="ORF">J3D65DRAFT_135407</name>
</gene>
<evidence type="ECO:0000313" key="4">
    <source>
        <dbReference type="Proteomes" id="UP001360953"/>
    </source>
</evidence>
<dbReference type="InterPro" id="IPR015797">
    <property type="entry name" value="NUDIX_hydrolase-like_dom_sf"/>
</dbReference>
<dbReference type="Gene3D" id="3.90.79.10">
    <property type="entry name" value="Nucleoside Triphosphate Pyrophosphohydrolase"/>
    <property type="match status" value="1"/>
</dbReference>
<dbReference type="Proteomes" id="UP001360953">
    <property type="component" value="Unassembled WGS sequence"/>
</dbReference>
<evidence type="ECO:0000256" key="1">
    <source>
        <dbReference type="ARBA" id="ARBA00022801"/>
    </source>
</evidence>
<dbReference type="PROSITE" id="PS51462">
    <property type="entry name" value="NUDIX"/>
    <property type="match status" value="1"/>
</dbReference>
<evidence type="ECO:0000259" key="2">
    <source>
        <dbReference type="PROSITE" id="PS51462"/>
    </source>
</evidence>
<dbReference type="Pfam" id="PF00293">
    <property type="entry name" value="NUDIX"/>
    <property type="match status" value="1"/>
</dbReference>
<evidence type="ECO:0000313" key="3">
    <source>
        <dbReference type="EMBL" id="KAK7530743.1"/>
    </source>
</evidence>
<proteinExistence type="predicted"/>
<dbReference type="GeneID" id="92026841"/>
<feature type="domain" description="Nudix hydrolase" evidence="2">
    <location>
        <begin position="53"/>
        <end position="204"/>
    </location>
</feature>
<dbReference type="InterPro" id="IPR020084">
    <property type="entry name" value="NUDIX_hydrolase_CS"/>
</dbReference>
<accession>A0ABR1L679</accession>
<dbReference type="PANTHER" id="PTHR11839">
    <property type="entry name" value="UDP/ADP-SUGAR PYROPHOSPHATASE"/>
    <property type="match status" value="1"/>
</dbReference>
<sequence length="229" mass="24964">MSAADAKIIKEEPLDPREARWTRLVKTTYTDPLNQTRDWESAQRTTRPEGAAIDGVGILAFLVDPKSPTAPPRLLMQKQFRPPVAKVCIEVPAGLIDAGESAETCALRELREETGYIGRAIASPGSSAHATVSPIMYNDPGFCNCNLQMVHVEIDVTAPENADGVRQTQLEENEFIECFSVELGNLYAECVRLEKEGYAIDARVGTLAEGIEAAKKWAGVLNTSEPFSA</sequence>
<reference evidence="3 4" key="1">
    <citation type="submission" date="2024-04" db="EMBL/GenBank/DDBJ databases">
        <title>Phyllosticta paracitricarpa is synonymous to the EU quarantine fungus P. citricarpa based on phylogenomic analyses.</title>
        <authorList>
            <consortium name="Lawrence Berkeley National Laboratory"/>
            <person name="Van ingen-buijs V.A."/>
            <person name="Van westerhoven A.C."/>
            <person name="Haridas S."/>
            <person name="Skiadas P."/>
            <person name="Martin F."/>
            <person name="Groenewald J.Z."/>
            <person name="Crous P.W."/>
            <person name="Seidl M.F."/>
        </authorList>
    </citation>
    <scope>NUCLEOTIDE SEQUENCE [LARGE SCALE GENOMIC DNA]</scope>
    <source>
        <strain evidence="3 4">CPC 17464</strain>
    </source>
</reference>
<organism evidence="3 4">
    <name type="scientific">Phyllosticta citribraziliensis</name>
    <dbReference type="NCBI Taxonomy" id="989973"/>
    <lineage>
        <taxon>Eukaryota</taxon>
        <taxon>Fungi</taxon>
        <taxon>Dikarya</taxon>
        <taxon>Ascomycota</taxon>
        <taxon>Pezizomycotina</taxon>
        <taxon>Dothideomycetes</taxon>
        <taxon>Dothideomycetes incertae sedis</taxon>
        <taxon>Botryosphaeriales</taxon>
        <taxon>Phyllostictaceae</taxon>
        <taxon>Phyllosticta</taxon>
    </lineage>
</organism>
<name>A0ABR1L679_9PEZI</name>
<dbReference type="EMBL" id="JBBPEH010000013">
    <property type="protein sequence ID" value="KAK7530743.1"/>
    <property type="molecule type" value="Genomic_DNA"/>
</dbReference>
<dbReference type="CDD" id="cd18888">
    <property type="entry name" value="NUDIX_ADPRase_Nudt5"/>
    <property type="match status" value="1"/>
</dbReference>
<dbReference type="PANTHER" id="PTHR11839:SF1">
    <property type="entry name" value="ADP-SUGAR PYROPHOSPHATASE"/>
    <property type="match status" value="1"/>
</dbReference>
<dbReference type="InterPro" id="IPR000086">
    <property type="entry name" value="NUDIX_hydrolase_dom"/>
</dbReference>
<dbReference type="RefSeq" id="XP_066650816.1">
    <property type="nucleotide sequence ID" value="XM_066793935.1"/>
</dbReference>
<dbReference type="PROSITE" id="PS00893">
    <property type="entry name" value="NUDIX_BOX"/>
    <property type="match status" value="1"/>
</dbReference>
<protein>
    <submittedName>
        <fullName evidence="3">NUDIX hydrolase domain-like protein</fullName>
    </submittedName>
</protein>
<keyword evidence="1" id="KW-0378">Hydrolase</keyword>
<comment type="caution">
    <text evidence="3">The sequence shown here is derived from an EMBL/GenBank/DDBJ whole genome shotgun (WGS) entry which is preliminary data.</text>
</comment>